<keyword evidence="4" id="KW-1185">Reference proteome</keyword>
<keyword evidence="1" id="KW-0812">Transmembrane</keyword>
<accession>A0A1M6IYK1</accession>
<evidence type="ECO:0000259" key="2">
    <source>
        <dbReference type="Pfam" id="PF07811"/>
    </source>
</evidence>
<proteinExistence type="predicted"/>
<dbReference type="Pfam" id="PF07811">
    <property type="entry name" value="TadE"/>
    <property type="match status" value="1"/>
</dbReference>
<sequence length="178" mass="19840">MKTTIKHWLKSLRKSETGNATIEFVILFPVFIFIMLSSIELGVFTIKSALVERALDVVVRDVRLSTGNSPTHEELKTMICDETGAIPGCQNNIAIELYNIDPRAWYDIAETTTCTNRAEEVDPVTTFHNGMDNDLMVVRICAKYETLFENIGMSSLMQRDSSGDVAIVAISAFVQEPS</sequence>
<gene>
    <name evidence="3" type="ORF">SAMN05444000_10850</name>
</gene>
<dbReference type="RefSeq" id="WP_073251674.1">
    <property type="nucleotide sequence ID" value="NZ_FQZQ01000008.1"/>
</dbReference>
<dbReference type="AlphaFoldDB" id="A0A1M6IYK1"/>
<dbReference type="EMBL" id="FQZQ01000008">
    <property type="protein sequence ID" value="SHJ39519.1"/>
    <property type="molecule type" value="Genomic_DNA"/>
</dbReference>
<dbReference type="Proteomes" id="UP000183982">
    <property type="component" value="Unassembled WGS sequence"/>
</dbReference>
<keyword evidence="1" id="KW-1133">Transmembrane helix</keyword>
<name>A0A1M6IYK1_9RHOB</name>
<feature type="domain" description="TadE-like" evidence="2">
    <location>
        <begin position="18"/>
        <end position="56"/>
    </location>
</feature>
<feature type="transmembrane region" description="Helical" evidence="1">
    <location>
        <begin position="21"/>
        <end position="44"/>
    </location>
</feature>
<dbReference type="OrthoDB" id="7907064at2"/>
<reference evidence="4" key="1">
    <citation type="submission" date="2016-11" db="EMBL/GenBank/DDBJ databases">
        <authorList>
            <person name="Varghese N."/>
            <person name="Submissions S."/>
        </authorList>
    </citation>
    <scope>NUCLEOTIDE SEQUENCE [LARGE SCALE GENOMIC DNA]</scope>
    <source>
        <strain evidence="4">DSM 100564</strain>
    </source>
</reference>
<evidence type="ECO:0000313" key="3">
    <source>
        <dbReference type="EMBL" id="SHJ39519.1"/>
    </source>
</evidence>
<evidence type="ECO:0000256" key="1">
    <source>
        <dbReference type="SAM" id="Phobius"/>
    </source>
</evidence>
<protein>
    <submittedName>
        <fullName evidence="3">TadE-like protein</fullName>
    </submittedName>
</protein>
<dbReference type="InterPro" id="IPR012495">
    <property type="entry name" value="TadE-like_dom"/>
</dbReference>
<keyword evidence="1" id="KW-0472">Membrane</keyword>
<evidence type="ECO:0000313" key="4">
    <source>
        <dbReference type="Proteomes" id="UP000183982"/>
    </source>
</evidence>
<dbReference type="STRING" id="1470563.SAMN05444000_10850"/>
<organism evidence="3 4">
    <name type="scientific">Shimia gijangensis</name>
    <dbReference type="NCBI Taxonomy" id="1470563"/>
    <lineage>
        <taxon>Bacteria</taxon>
        <taxon>Pseudomonadati</taxon>
        <taxon>Pseudomonadota</taxon>
        <taxon>Alphaproteobacteria</taxon>
        <taxon>Rhodobacterales</taxon>
        <taxon>Roseobacteraceae</taxon>
    </lineage>
</organism>